<dbReference type="Gene3D" id="2.40.160.50">
    <property type="entry name" value="membrane protein fhac: a member of the omp85/tpsb transporter family"/>
    <property type="match status" value="1"/>
</dbReference>
<proteinExistence type="predicted"/>
<keyword evidence="6" id="KW-1185">Reference proteome</keyword>
<dbReference type="RefSeq" id="WP_237870096.1">
    <property type="nucleotide sequence ID" value="NZ_JAKLTR010000003.1"/>
</dbReference>
<comment type="subcellular location">
    <subcellularLocation>
        <location evidence="1">Membrane</location>
    </subcellularLocation>
</comment>
<keyword evidence="3" id="KW-0732">Signal</keyword>
<sequence>MNTGISTFQAGSKAQTLFSSQRRWWILCAMICLVLTANAQTINPADTITKDSLITDTLKPAVRVDTFMQKQYDVSDLFRNVFHPGRVKDPYRKRSSITIMPNIAGNPTIGAQIGVKAVAGKVLGKDTTTYMSVAATSASVTTKGIIYFYLSHNVFTPGNKWNLQGSLIAARTVLPDFGLGIGNAADNGSAEDQILSNPDRKGYVLNAEFYSFREKIYKQIKGNIFVGAGVSFDVRRNIRDKISKTDSTPYNIYSDRYGFDRDHYMANGLLFSVAYTNRDNQNNAYKGIYADASIRFNQKWLGSSKNATQLTTDVRKYWSLSKRDPSHVIAFWHWGAYLLGGALPYLELPGTGKDASGRSGRGYTITYFKSTQFFYTESEYRFPILNNKFISGVAFVNMQTANDEMGTKLFDRWQPGGGVGLRVLFNKATRTNLCLDYAFGAYGSRGFFLNLNETF</sequence>
<evidence type="ECO:0000313" key="5">
    <source>
        <dbReference type="EMBL" id="MCG2614055.1"/>
    </source>
</evidence>
<feature type="signal peptide" evidence="3">
    <location>
        <begin position="1"/>
        <end position="39"/>
    </location>
</feature>
<dbReference type="InterPro" id="IPR000184">
    <property type="entry name" value="Bac_surfAg_D15"/>
</dbReference>
<keyword evidence="2" id="KW-0472">Membrane</keyword>
<dbReference type="EMBL" id="JAKLTR010000003">
    <property type="protein sequence ID" value="MCG2614055.1"/>
    <property type="molecule type" value="Genomic_DNA"/>
</dbReference>
<gene>
    <name evidence="5" type="ORF">LZZ85_07170</name>
</gene>
<dbReference type="Pfam" id="PF01103">
    <property type="entry name" value="Omp85"/>
    <property type="match status" value="1"/>
</dbReference>
<protein>
    <submittedName>
        <fullName evidence="5">Outer membrane protein assembly factor</fullName>
    </submittedName>
</protein>
<feature type="domain" description="Bacterial surface antigen (D15)" evidence="4">
    <location>
        <begin position="241"/>
        <end position="454"/>
    </location>
</feature>
<evidence type="ECO:0000256" key="2">
    <source>
        <dbReference type="ARBA" id="ARBA00023136"/>
    </source>
</evidence>
<reference evidence="5" key="1">
    <citation type="submission" date="2022-01" db="EMBL/GenBank/DDBJ databases">
        <authorList>
            <person name="Jo J.-H."/>
            <person name="Im W.-T."/>
        </authorList>
    </citation>
    <scope>NUCLEOTIDE SEQUENCE</scope>
    <source>
        <strain evidence="5">NA20</strain>
    </source>
</reference>
<dbReference type="Proteomes" id="UP001165367">
    <property type="component" value="Unassembled WGS sequence"/>
</dbReference>
<name>A0ABS9KP54_9BACT</name>
<organism evidence="5 6">
    <name type="scientific">Terrimonas ginsenosidimutans</name>
    <dbReference type="NCBI Taxonomy" id="2908004"/>
    <lineage>
        <taxon>Bacteria</taxon>
        <taxon>Pseudomonadati</taxon>
        <taxon>Bacteroidota</taxon>
        <taxon>Chitinophagia</taxon>
        <taxon>Chitinophagales</taxon>
        <taxon>Chitinophagaceae</taxon>
        <taxon>Terrimonas</taxon>
    </lineage>
</organism>
<comment type="caution">
    <text evidence="5">The sequence shown here is derived from an EMBL/GenBank/DDBJ whole genome shotgun (WGS) entry which is preliminary data.</text>
</comment>
<accession>A0ABS9KP54</accession>
<evidence type="ECO:0000256" key="1">
    <source>
        <dbReference type="ARBA" id="ARBA00004370"/>
    </source>
</evidence>
<feature type="chain" id="PRO_5047135052" evidence="3">
    <location>
        <begin position="40"/>
        <end position="455"/>
    </location>
</feature>
<evidence type="ECO:0000256" key="3">
    <source>
        <dbReference type="SAM" id="SignalP"/>
    </source>
</evidence>
<evidence type="ECO:0000259" key="4">
    <source>
        <dbReference type="Pfam" id="PF01103"/>
    </source>
</evidence>
<evidence type="ECO:0000313" key="6">
    <source>
        <dbReference type="Proteomes" id="UP001165367"/>
    </source>
</evidence>